<keyword evidence="2" id="KW-1185">Reference proteome</keyword>
<reference evidence="1 2" key="1">
    <citation type="journal article" date="2021" name="Elife">
        <title>Chloroplast acquisition without the gene transfer in kleptoplastic sea slugs, Plakobranchus ocellatus.</title>
        <authorList>
            <person name="Maeda T."/>
            <person name="Takahashi S."/>
            <person name="Yoshida T."/>
            <person name="Shimamura S."/>
            <person name="Takaki Y."/>
            <person name="Nagai Y."/>
            <person name="Toyoda A."/>
            <person name="Suzuki Y."/>
            <person name="Arimoto A."/>
            <person name="Ishii H."/>
            <person name="Satoh N."/>
            <person name="Nishiyama T."/>
            <person name="Hasebe M."/>
            <person name="Maruyama T."/>
            <person name="Minagawa J."/>
            <person name="Obokata J."/>
            <person name="Shigenobu S."/>
        </authorList>
    </citation>
    <scope>NUCLEOTIDE SEQUENCE [LARGE SCALE GENOMIC DNA]</scope>
</reference>
<name>A0AAV4JTS9_9GAST</name>
<evidence type="ECO:0000313" key="2">
    <source>
        <dbReference type="Proteomes" id="UP000762676"/>
    </source>
</evidence>
<dbReference type="AlphaFoldDB" id="A0AAV4JTS9"/>
<dbReference type="EMBL" id="BMAT01014039">
    <property type="protein sequence ID" value="GFS25393.1"/>
    <property type="molecule type" value="Genomic_DNA"/>
</dbReference>
<accession>A0AAV4JTS9</accession>
<sequence length="85" mass="9459">MAGCRNLADQLTSHGNVDWPGLELTNELSPRSIQYNAVPVELDQDRRYKTPVKTAAVHIPSLALFAIRRSSRSVSSGSSSDWREF</sequence>
<comment type="caution">
    <text evidence="1">The sequence shown here is derived from an EMBL/GenBank/DDBJ whole genome shotgun (WGS) entry which is preliminary data.</text>
</comment>
<gene>
    <name evidence="1" type="ORF">ElyMa_007025800</name>
</gene>
<proteinExistence type="predicted"/>
<dbReference type="Proteomes" id="UP000762676">
    <property type="component" value="Unassembled WGS sequence"/>
</dbReference>
<evidence type="ECO:0000313" key="1">
    <source>
        <dbReference type="EMBL" id="GFS25393.1"/>
    </source>
</evidence>
<organism evidence="1 2">
    <name type="scientific">Elysia marginata</name>
    <dbReference type="NCBI Taxonomy" id="1093978"/>
    <lineage>
        <taxon>Eukaryota</taxon>
        <taxon>Metazoa</taxon>
        <taxon>Spiralia</taxon>
        <taxon>Lophotrochozoa</taxon>
        <taxon>Mollusca</taxon>
        <taxon>Gastropoda</taxon>
        <taxon>Heterobranchia</taxon>
        <taxon>Euthyneura</taxon>
        <taxon>Panpulmonata</taxon>
        <taxon>Sacoglossa</taxon>
        <taxon>Placobranchoidea</taxon>
        <taxon>Plakobranchidae</taxon>
        <taxon>Elysia</taxon>
    </lineage>
</organism>
<protein>
    <submittedName>
        <fullName evidence="1">Uncharacterized protein</fullName>
    </submittedName>
</protein>